<dbReference type="RefSeq" id="WP_106522118.1">
    <property type="nucleotide sequence ID" value="NZ_PYGD01000002.1"/>
</dbReference>
<comment type="caution">
    <text evidence="1">The sequence shown here is derived from an EMBL/GenBank/DDBJ whole genome shotgun (WGS) entry which is preliminary data.</text>
</comment>
<proteinExistence type="predicted"/>
<sequence>MHYTSWNSRLLPFFREELIKKEDPSLYPSIASFRQKDIYTPEQRRALQQYCAQCPNIVATSYERCNAYSGTKTSELAYYTDGEVIFNNLLFDYLEREDFALPERWLAGIKNRDYILQTTAIDIDRMLHSGIDIFQMSAQTFDDIPLVKAFMK</sequence>
<evidence type="ECO:0000313" key="2">
    <source>
        <dbReference type="Proteomes" id="UP000240572"/>
    </source>
</evidence>
<protein>
    <submittedName>
        <fullName evidence="1">Uncharacterized protein</fullName>
    </submittedName>
</protein>
<evidence type="ECO:0000313" key="1">
    <source>
        <dbReference type="EMBL" id="PSK93089.1"/>
    </source>
</evidence>
<name>A0A2P8D7B1_9BACT</name>
<dbReference type="AlphaFoldDB" id="A0A2P8D7B1"/>
<dbReference type="EMBL" id="PYGD01000002">
    <property type="protein sequence ID" value="PSK93089.1"/>
    <property type="molecule type" value="Genomic_DNA"/>
</dbReference>
<organism evidence="1 2">
    <name type="scientific">Taibaiella chishuiensis</name>
    <dbReference type="NCBI Taxonomy" id="1434707"/>
    <lineage>
        <taxon>Bacteria</taxon>
        <taxon>Pseudomonadati</taxon>
        <taxon>Bacteroidota</taxon>
        <taxon>Chitinophagia</taxon>
        <taxon>Chitinophagales</taxon>
        <taxon>Chitinophagaceae</taxon>
        <taxon>Taibaiella</taxon>
    </lineage>
</organism>
<gene>
    <name evidence="1" type="ORF">B0I18_10258</name>
</gene>
<accession>A0A2P8D7B1</accession>
<dbReference type="Proteomes" id="UP000240572">
    <property type="component" value="Unassembled WGS sequence"/>
</dbReference>
<dbReference type="OrthoDB" id="1260963at2"/>
<keyword evidence="2" id="KW-1185">Reference proteome</keyword>
<reference evidence="1 2" key="1">
    <citation type="submission" date="2018-03" db="EMBL/GenBank/DDBJ databases">
        <title>Genomic Encyclopedia of Type Strains, Phase III (KMG-III): the genomes of soil and plant-associated and newly described type strains.</title>
        <authorList>
            <person name="Whitman W."/>
        </authorList>
    </citation>
    <scope>NUCLEOTIDE SEQUENCE [LARGE SCALE GENOMIC DNA]</scope>
    <source>
        <strain evidence="1 2">CGMCC 1.12700</strain>
    </source>
</reference>